<feature type="binding site" evidence="13">
    <location>
        <position position="131"/>
    </location>
    <ligand>
        <name>Mg(2+)</name>
        <dbReference type="ChEBI" id="CHEBI:18420"/>
    </ligand>
</feature>
<dbReference type="PRINTS" id="PR01399">
    <property type="entry name" value="ENTSNTHTASED"/>
</dbReference>
<keyword evidence="7" id="KW-0259">Enterobactin biosynthesis</keyword>
<evidence type="ECO:0000259" key="14">
    <source>
        <dbReference type="Pfam" id="PF01648"/>
    </source>
</evidence>
<evidence type="ECO:0000256" key="7">
    <source>
        <dbReference type="ARBA" id="ARBA00023191"/>
    </source>
</evidence>
<dbReference type="Gene3D" id="3.90.470.20">
    <property type="entry name" value="4'-phosphopantetheinyl transferase domain"/>
    <property type="match status" value="1"/>
</dbReference>
<feature type="binding site" evidence="12">
    <location>
        <position position="130"/>
    </location>
    <ligand>
        <name>CoA</name>
        <dbReference type="ChEBI" id="CHEBI:57287"/>
    </ligand>
</feature>
<dbReference type="RefSeq" id="WP_171320873.1">
    <property type="nucleotide sequence ID" value="NZ_VTXO01000001.1"/>
</dbReference>
<comment type="function">
    <text evidence="1">Involved in the biosynthesis of the siderophore enterobactin (enterochelin), which is a macrocyclic trimeric lactone of N-(2,3-dihydroxybenzoyl)-serine. The serine trilactone serves as a scaffolding for the three catechol functionalities that provide hexadentate coordination for the tightly ligated iron(2+) atoms. Plays an essential role in the assembly of the enterobactin by catalyzing the transfer of the 4'-phosphopantetheine (Ppant) moiety from coenzyme A to the apo-domains of both EntB (ArCP domain) and EntF (PCP domain) to yield their holo-forms which make them competent for the activation of 2,3-dihydroxybenzoate (DHB) and L-serine, respectively.</text>
</comment>
<dbReference type="GO" id="GO:0008897">
    <property type="term" value="F:holo-[acyl-carrier-protein] synthase activity"/>
    <property type="evidence" value="ECO:0007669"/>
    <property type="project" value="InterPro"/>
</dbReference>
<comment type="pathway">
    <text evidence="2">Siderophore biosynthesis; enterobactin biosynthesis.</text>
</comment>
<evidence type="ECO:0000256" key="5">
    <source>
        <dbReference type="ARBA" id="ARBA00019087"/>
    </source>
</evidence>
<evidence type="ECO:0000256" key="4">
    <source>
        <dbReference type="ARBA" id="ARBA00011503"/>
    </source>
</evidence>
<feature type="domain" description="4'-phosphopantetheinyl transferase N-terminal" evidence="15">
    <location>
        <begin position="56"/>
        <end position="116"/>
    </location>
</feature>
<dbReference type="GO" id="GO:0000287">
    <property type="term" value="F:magnesium ion binding"/>
    <property type="evidence" value="ECO:0007669"/>
    <property type="project" value="InterPro"/>
</dbReference>
<feature type="binding site" evidence="12">
    <location>
        <position position="189"/>
    </location>
    <ligand>
        <name>CoA</name>
        <dbReference type="ChEBI" id="CHEBI:57287"/>
    </ligand>
</feature>
<dbReference type="InterPro" id="IPR037143">
    <property type="entry name" value="4-PPantetheinyl_Trfase_dom_sf"/>
</dbReference>
<keyword evidence="13" id="KW-0479">Metal-binding</keyword>
<comment type="catalytic activity">
    <reaction evidence="10">
        <text>apo-[aryl-carrier protein] + CoA = holo-[aryl-carrier protein] + adenosine 3',5'-bisphosphate + H(+)</text>
        <dbReference type="Rhea" id="RHEA:48404"/>
        <dbReference type="Rhea" id="RHEA-COMP:15903"/>
        <dbReference type="Rhea" id="RHEA-COMP:17557"/>
        <dbReference type="ChEBI" id="CHEBI:15378"/>
        <dbReference type="ChEBI" id="CHEBI:29999"/>
        <dbReference type="ChEBI" id="CHEBI:57287"/>
        <dbReference type="ChEBI" id="CHEBI:58343"/>
        <dbReference type="ChEBI" id="CHEBI:64479"/>
    </reaction>
</comment>
<comment type="similarity">
    <text evidence="3">Belongs to the P-Pant transferase superfamily. EntD family.</text>
</comment>
<protein>
    <recommendedName>
        <fullName evidence="5">Enterobactin synthase component D</fullName>
    </recommendedName>
    <alternativeName>
        <fullName evidence="8">4'-phosphopantetheinyl transferase EntD</fullName>
    </alternativeName>
    <alternativeName>
        <fullName evidence="9">Enterochelin synthase D</fullName>
    </alternativeName>
</protein>
<dbReference type="GO" id="GO:0005886">
    <property type="term" value="C:plasma membrane"/>
    <property type="evidence" value="ECO:0007669"/>
    <property type="project" value="TreeGrafter"/>
</dbReference>
<evidence type="ECO:0000256" key="13">
    <source>
        <dbReference type="PIRSR" id="PIRSR603542-2"/>
    </source>
</evidence>
<sequence length="242" mass="27524">MDKRLASVTLSKPWLTRCPNYSFFIPERIINICVVKYDVSHFSLDLQLSQWLPLQLRQANHKRQAEFIAGRVAAHYSMNAFDQDQNVEINPDRSPLFPKALKGSISHSQNLAIAATIPSEKIPDTHLGIDIQHWFSSDETDDVAGLVCKDVEIERLQDSHLSYQQKVTLLFSAKEALYKAIYPQVKEVLNFDVVELVDAKNHILYFACSGYLIDMGFPQQLECHYQLHNKHIVTLALSGASI</sequence>
<evidence type="ECO:0000256" key="12">
    <source>
        <dbReference type="PIRSR" id="PIRSR603542-1"/>
    </source>
</evidence>
<evidence type="ECO:0000256" key="8">
    <source>
        <dbReference type="ARBA" id="ARBA00029894"/>
    </source>
</evidence>
<feature type="binding site" evidence="12">
    <location>
        <position position="179"/>
    </location>
    <ligand>
        <name>CoA</name>
        <dbReference type="ChEBI" id="CHEBI:57287"/>
    </ligand>
</feature>
<comment type="cofactor">
    <cofactor evidence="13">
        <name>Mg(2+)</name>
        <dbReference type="ChEBI" id="CHEBI:18420"/>
    </cofactor>
</comment>
<dbReference type="Pfam" id="PF17837">
    <property type="entry name" value="4PPT_N"/>
    <property type="match status" value="1"/>
</dbReference>
<comment type="catalytic activity">
    <reaction evidence="11">
        <text>apo-[peptidyl-carrier protein] + CoA = holo-[peptidyl-carrier protein] + adenosine 3',5'-bisphosphate + H(+)</text>
        <dbReference type="Rhea" id="RHEA:46228"/>
        <dbReference type="Rhea" id="RHEA-COMP:11479"/>
        <dbReference type="Rhea" id="RHEA-COMP:11480"/>
        <dbReference type="ChEBI" id="CHEBI:15378"/>
        <dbReference type="ChEBI" id="CHEBI:29999"/>
        <dbReference type="ChEBI" id="CHEBI:57287"/>
        <dbReference type="ChEBI" id="CHEBI:58343"/>
        <dbReference type="ChEBI" id="CHEBI:64479"/>
    </reaction>
</comment>
<keyword evidence="13" id="KW-0460">Magnesium</keyword>
<feature type="binding site" evidence="13">
    <location>
        <position position="130"/>
    </location>
    <ligand>
        <name>Mg(2+)</name>
        <dbReference type="ChEBI" id="CHEBI:18420"/>
    </ligand>
</feature>
<evidence type="ECO:0000256" key="1">
    <source>
        <dbReference type="ARBA" id="ARBA00003937"/>
    </source>
</evidence>
<evidence type="ECO:0000256" key="9">
    <source>
        <dbReference type="ARBA" id="ARBA00031996"/>
    </source>
</evidence>
<organism evidence="16 17">
    <name type="scientific">Vibrio tubiashii</name>
    <dbReference type="NCBI Taxonomy" id="29498"/>
    <lineage>
        <taxon>Bacteria</taxon>
        <taxon>Pseudomonadati</taxon>
        <taxon>Pseudomonadota</taxon>
        <taxon>Gammaproteobacteria</taxon>
        <taxon>Vibrionales</taxon>
        <taxon>Vibrionaceae</taxon>
        <taxon>Vibrio</taxon>
        <taxon>Vibrio oreintalis group</taxon>
    </lineage>
</organism>
<gene>
    <name evidence="16" type="ORF">F0237_06175</name>
</gene>
<evidence type="ECO:0000256" key="3">
    <source>
        <dbReference type="ARBA" id="ARBA00008342"/>
    </source>
</evidence>
<name>A0AAE5EVW3_9VIBR</name>
<dbReference type="PANTHER" id="PTHR38096:SF1">
    <property type="entry name" value="ENTEROBACTIN SYNTHASE COMPONENT D"/>
    <property type="match status" value="1"/>
</dbReference>
<feature type="binding site" evidence="12">
    <location>
        <position position="175"/>
    </location>
    <ligand>
        <name>CoA</name>
        <dbReference type="ChEBI" id="CHEBI:57287"/>
    </ligand>
</feature>
<dbReference type="Pfam" id="PF01648">
    <property type="entry name" value="ACPS"/>
    <property type="match status" value="1"/>
</dbReference>
<evidence type="ECO:0000256" key="2">
    <source>
        <dbReference type="ARBA" id="ARBA00004993"/>
    </source>
</evidence>
<comment type="subunit">
    <text evidence="4">EntB, EntD, EntE, and EntF form a multienzyme complex called enterobactin synthase.</text>
</comment>
<dbReference type="GO" id="GO:0009366">
    <property type="term" value="C:enterobactin synthetase complex"/>
    <property type="evidence" value="ECO:0007669"/>
    <property type="project" value="InterPro"/>
</dbReference>
<evidence type="ECO:0000256" key="11">
    <source>
        <dbReference type="ARBA" id="ARBA00049191"/>
    </source>
</evidence>
<comment type="caution">
    <text evidence="16">The sequence shown here is derived from an EMBL/GenBank/DDBJ whole genome shotgun (WGS) entry which is preliminary data.</text>
</comment>
<dbReference type="GO" id="GO:0009239">
    <property type="term" value="P:enterobactin biosynthetic process"/>
    <property type="evidence" value="ECO:0007669"/>
    <property type="project" value="UniProtKB-KW"/>
</dbReference>
<dbReference type="InterPro" id="IPR008278">
    <property type="entry name" value="4-PPantetheinyl_Trfase_dom"/>
</dbReference>
<dbReference type="SUPFAM" id="SSF56214">
    <property type="entry name" value="4'-phosphopantetheinyl transferase"/>
    <property type="match status" value="1"/>
</dbReference>
<evidence type="ECO:0000259" key="15">
    <source>
        <dbReference type="Pfam" id="PF17837"/>
    </source>
</evidence>
<evidence type="ECO:0000256" key="10">
    <source>
        <dbReference type="ARBA" id="ARBA00049176"/>
    </source>
</evidence>
<reference evidence="16 17" key="1">
    <citation type="submission" date="2019-08" db="EMBL/GenBank/DDBJ databases">
        <title>Draft genome sequencing and comparative genomics of hatchery-associated Vibrios.</title>
        <authorList>
            <person name="Kehlet-Delgado H."/>
            <person name="Mueller R.S."/>
        </authorList>
    </citation>
    <scope>NUCLEOTIDE SEQUENCE [LARGE SCALE GENOMIC DNA]</scope>
    <source>
        <strain evidence="16 17">01-65-5-1</strain>
    </source>
</reference>
<feature type="binding site" evidence="12">
    <location>
        <position position="71"/>
    </location>
    <ligand>
        <name>CoA</name>
        <dbReference type="ChEBI" id="CHEBI:57287"/>
    </ligand>
</feature>
<dbReference type="Proteomes" id="UP000572722">
    <property type="component" value="Unassembled WGS sequence"/>
</dbReference>
<evidence type="ECO:0000313" key="17">
    <source>
        <dbReference type="Proteomes" id="UP000572722"/>
    </source>
</evidence>
<proteinExistence type="inferred from homology"/>
<dbReference type="PANTHER" id="PTHR38096">
    <property type="entry name" value="ENTEROBACTIN SYNTHASE COMPONENT D"/>
    <property type="match status" value="1"/>
</dbReference>
<evidence type="ECO:0000313" key="16">
    <source>
        <dbReference type="EMBL" id="NOI80250.1"/>
    </source>
</evidence>
<dbReference type="AlphaFoldDB" id="A0AAE5EVW3"/>
<evidence type="ECO:0000256" key="6">
    <source>
        <dbReference type="ARBA" id="ARBA00022679"/>
    </source>
</evidence>
<accession>A0AAE5EVW3</accession>
<keyword evidence="6 16" id="KW-0808">Transferase</keyword>
<dbReference type="InterPro" id="IPR003542">
    <property type="entry name" value="Enbac_synth_compD-like"/>
</dbReference>
<feature type="domain" description="4'-phosphopantetheinyl transferase" evidence="14">
    <location>
        <begin position="127"/>
        <end position="212"/>
    </location>
</feature>
<dbReference type="EMBL" id="VTXO01000001">
    <property type="protein sequence ID" value="NOI80250.1"/>
    <property type="molecule type" value="Genomic_DNA"/>
</dbReference>
<dbReference type="InterPro" id="IPR041354">
    <property type="entry name" value="4PPT_N"/>
</dbReference>
<feature type="binding site" evidence="12">
    <location>
        <begin position="106"/>
        <end position="107"/>
    </location>
    <ligand>
        <name>CoA</name>
        <dbReference type="ChEBI" id="CHEBI:57287"/>
    </ligand>
</feature>
<feature type="binding site" evidence="12">
    <location>
        <position position="63"/>
    </location>
    <ligand>
        <name>CoA</name>
        <dbReference type="ChEBI" id="CHEBI:57287"/>
    </ligand>
</feature>